<accession>A0ABW6D9I4</accession>
<dbReference type="Proteomes" id="UP001598138">
    <property type="component" value="Unassembled WGS sequence"/>
</dbReference>
<evidence type="ECO:0000313" key="1">
    <source>
        <dbReference type="EMBL" id="MFD3393421.1"/>
    </source>
</evidence>
<comment type="caution">
    <text evidence="1">The sequence shown here is derived from an EMBL/GenBank/DDBJ whole genome shotgun (WGS) entry which is preliminary data.</text>
</comment>
<dbReference type="RefSeq" id="WP_377982053.1">
    <property type="nucleotide sequence ID" value="NZ_JBBKXZ010000001.1"/>
</dbReference>
<organism evidence="1 2">
    <name type="scientific">Aquirufa avitistagni</name>
    <dbReference type="NCBI Taxonomy" id="3104728"/>
    <lineage>
        <taxon>Bacteria</taxon>
        <taxon>Pseudomonadati</taxon>
        <taxon>Bacteroidota</taxon>
        <taxon>Cytophagia</taxon>
        <taxon>Cytophagales</taxon>
        <taxon>Flectobacillaceae</taxon>
        <taxon>Aquirufa</taxon>
    </lineage>
</organism>
<sequence>MSFQYKPKSINQLKESYNRRKREGLNGFESFDDFFKWYNSKELICHYCGLKEVESQELSIKEILTSNRFPKKGIIGQGKSRAVWLEVDRINPNGSYSRENSVLCCYFCNNDKSDVFSGEMYSQFFQNRVSFLRQLLKNEKLE</sequence>
<proteinExistence type="predicted"/>
<keyword evidence="2" id="KW-1185">Reference proteome</keyword>
<dbReference type="Gene3D" id="3.30.40.220">
    <property type="match status" value="1"/>
</dbReference>
<name>A0ABW6D9I4_9BACT</name>
<reference evidence="1 2" key="1">
    <citation type="submission" date="2024-03" db="EMBL/GenBank/DDBJ databases">
        <title>Aquirufa genome sequencing.</title>
        <authorList>
            <person name="Pitt A."/>
            <person name="Hahn M.W."/>
        </authorList>
    </citation>
    <scope>NUCLEOTIDE SEQUENCE [LARGE SCALE GENOMIC DNA]</scope>
    <source>
        <strain evidence="1 2">OSTEICH-129V</strain>
    </source>
</reference>
<protein>
    <recommendedName>
        <fullName evidence="3">HNH endonuclease</fullName>
    </recommendedName>
</protein>
<gene>
    <name evidence="1" type="ORF">U0R10_02190</name>
</gene>
<evidence type="ECO:0000313" key="2">
    <source>
        <dbReference type="Proteomes" id="UP001598138"/>
    </source>
</evidence>
<dbReference type="EMBL" id="JBBKXZ010000001">
    <property type="protein sequence ID" value="MFD3393421.1"/>
    <property type="molecule type" value="Genomic_DNA"/>
</dbReference>
<evidence type="ECO:0008006" key="3">
    <source>
        <dbReference type="Google" id="ProtNLM"/>
    </source>
</evidence>